<evidence type="ECO:0000256" key="1">
    <source>
        <dbReference type="SAM" id="MobiDB-lite"/>
    </source>
</evidence>
<proteinExistence type="predicted"/>
<dbReference type="Proteomes" id="UP000442990">
    <property type="component" value="Unassembled WGS sequence"/>
</dbReference>
<comment type="caution">
    <text evidence="3">The sequence shown here is derived from an EMBL/GenBank/DDBJ whole genome shotgun (WGS) entry which is preliminary data.</text>
</comment>
<feature type="compositionally biased region" description="Polar residues" evidence="1">
    <location>
        <begin position="82"/>
        <end position="94"/>
    </location>
</feature>
<gene>
    <name evidence="3" type="ORF">F8144_28445</name>
</gene>
<name>A0A7J5D9K4_9ACTN</name>
<dbReference type="EMBL" id="WBKG01000028">
    <property type="protein sequence ID" value="KAB1984186.1"/>
    <property type="molecule type" value="Genomic_DNA"/>
</dbReference>
<protein>
    <recommendedName>
        <fullName evidence="2">Transposase InsH N-terminal domain-containing protein</fullName>
    </recommendedName>
</protein>
<accession>A0A7J5D9K4</accession>
<evidence type="ECO:0000313" key="3">
    <source>
        <dbReference type="EMBL" id="KAB1984186.1"/>
    </source>
</evidence>
<dbReference type="RefSeq" id="WP_151472360.1">
    <property type="nucleotide sequence ID" value="NZ_WBKG01000028.1"/>
</dbReference>
<dbReference type="Pfam" id="PF05598">
    <property type="entry name" value="DUF772"/>
    <property type="match status" value="1"/>
</dbReference>
<evidence type="ECO:0000259" key="2">
    <source>
        <dbReference type="Pfam" id="PF05598"/>
    </source>
</evidence>
<feature type="region of interest" description="Disordered" evidence="1">
    <location>
        <begin position="82"/>
        <end position="102"/>
    </location>
</feature>
<dbReference type="InterPro" id="IPR008490">
    <property type="entry name" value="Transposase_InsH_N"/>
</dbReference>
<feature type="domain" description="Transposase InsH N-terminal" evidence="2">
    <location>
        <begin position="5"/>
        <end position="71"/>
    </location>
</feature>
<organism evidence="3 4">
    <name type="scientific">Streptomyces triticiradicis</name>
    <dbReference type="NCBI Taxonomy" id="2651189"/>
    <lineage>
        <taxon>Bacteria</taxon>
        <taxon>Bacillati</taxon>
        <taxon>Actinomycetota</taxon>
        <taxon>Actinomycetes</taxon>
        <taxon>Kitasatosporales</taxon>
        <taxon>Streptomycetaceae</taxon>
        <taxon>Streptomyces</taxon>
    </lineage>
</organism>
<dbReference type="AlphaFoldDB" id="A0A7J5D9K4"/>
<reference evidence="3 4" key="1">
    <citation type="submission" date="2019-09" db="EMBL/GenBank/DDBJ databases">
        <title>Isolation and identification of active actinomycetes.</title>
        <authorList>
            <person name="Yu Z."/>
            <person name="Han C."/>
            <person name="Yu B."/>
        </authorList>
    </citation>
    <scope>NUCLEOTIDE SEQUENCE [LARGE SCALE GENOMIC DNA]</scope>
    <source>
        <strain evidence="3 4">NEAU-H2</strain>
    </source>
</reference>
<keyword evidence="4" id="KW-1185">Reference proteome</keyword>
<evidence type="ECO:0000313" key="4">
    <source>
        <dbReference type="Proteomes" id="UP000442990"/>
    </source>
</evidence>
<sequence>MPRDVRERLSPEHLCWKVLDVVEMLDLSAFENSYRDDGRGGVAHPPASLIALPLYCYSKGVRSSRRIEQACWDGAWAAESSPRTAEWTTPSSHGSYDVTVPP</sequence>